<dbReference type="InterPro" id="IPR011009">
    <property type="entry name" value="Kinase-like_dom_sf"/>
</dbReference>
<comment type="caution">
    <text evidence="1">The sequence shown here is derived from an EMBL/GenBank/DDBJ whole genome shotgun (WGS) entry which is preliminary data.</text>
</comment>
<evidence type="ECO:0000313" key="1">
    <source>
        <dbReference type="EMBL" id="KAL2850063.1"/>
    </source>
</evidence>
<reference evidence="1 2" key="1">
    <citation type="submission" date="2024-07" db="EMBL/GenBank/DDBJ databases">
        <title>Section-level genome sequencing and comparative genomics of Aspergillus sections Usti and Cavernicolus.</title>
        <authorList>
            <consortium name="Lawrence Berkeley National Laboratory"/>
            <person name="Nybo J.L."/>
            <person name="Vesth T.C."/>
            <person name="Theobald S."/>
            <person name="Frisvad J.C."/>
            <person name="Larsen T.O."/>
            <person name="Kjaerboelling I."/>
            <person name="Rothschild-Mancinelli K."/>
            <person name="Lyhne E.K."/>
            <person name="Kogle M.E."/>
            <person name="Barry K."/>
            <person name="Clum A."/>
            <person name="Na H."/>
            <person name="Ledsgaard L."/>
            <person name="Lin J."/>
            <person name="Lipzen A."/>
            <person name="Kuo A."/>
            <person name="Riley R."/>
            <person name="Mondo S."/>
            <person name="LaButti K."/>
            <person name="Haridas S."/>
            <person name="Pangalinan J."/>
            <person name="Salamov A.A."/>
            <person name="Simmons B.A."/>
            <person name="Magnuson J.K."/>
            <person name="Chen J."/>
            <person name="Drula E."/>
            <person name="Henrissat B."/>
            <person name="Wiebenga A."/>
            <person name="Lubbers R.J."/>
            <person name="Gomes A.C."/>
            <person name="Macurrencykelacurrency M.R."/>
            <person name="Stajich J."/>
            <person name="Grigoriev I.V."/>
            <person name="Mortensen U.H."/>
            <person name="De vries R.P."/>
            <person name="Baker S.E."/>
            <person name="Andersen M.R."/>
        </authorList>
    </citation>
    <scope>NUCLEOTIDE SEQUENCE [LARGE SCALE GENOMIC DNA]</scope>
    <source>
        <strain evidence="1 2">CBS 756.74</strain>
    </source>
</reference>
<dbReference type="SUPFAM" id="SSF56112">
    <property type="entry name" value="Protein kinase-like (PK-like)"/>
    <property type="match status" value="1"/>
</dbReference>
<evidence type="ECO:0000313" key="2">
    <source>
        <dbReference type="Proteomes" id="UP001610444"/>
    </source>
</evidence>
<dbReference type="RefSeq" id="XP_070899145.1">
    <property type="nucleotide sequence ID" value="XM_071045627.1"/>
</dbReference>
<dbReference type="EMBL" id="JBFXLR010000021">
    <property type="protein sequence ID" value="KAL2850063.1"/>
    <property type="molecule type" value="Genomic_DNA"/>
</dbReference>
<dbReference type="Proteomes" id="UP001610444">
    <property type="component" value="Unassembled WGS sequence"/>
</dbReference>
<gene>
    <name evidence="1" type="ORF">BJX68DRAFT_266856</name>
</gene>
<protein>
    <recommendedName>
        <fullName evidence="3">Protein kinase domain-containing protein</fullName>
    </recommendedName>
</protein>
<dbReference type="GeneID" id="98160791"/>
<name>A0ABR4KFQ2_9EURO</name>
<proteinExistence type="predicted"/>
<sequence>MQHMFLEDHPETFEDAWLRAEASYKPVPGAKVTFKPSPEFLEKPQPIDWEYVKQEQHGVRVYEVTTGEQTMIYKRATGSSICREISGLLASATYNLRKPRPLGLLGAGTEWGRILMTVVPASCSLSGLNATPPPLEASPAERKQWFDEVSAMICSFHGDEYQDAYGDVKPDNILIDDARQPWLIDFEGGRTTGWVDEELVNTIEGDLQGPERLRKWLGLEVETKNEPQPPA</sequence>
<evidence type="ECO:0008006" key="3">
    <source>
        <dbReference type="Google" id="ProtNLM"/>
    </source>
</evidence>
<organism evidence="1 2">
    <name type="scientific">Aspergillus pseudodeflectus</name>
    <dbReference type="NCBI Taxonomy" id="176178"/>
    <lineage>
        <taxon>Eukaryota</taxon>
        <taxon>Fungi</taxon>
        <taxon>Dikarya</taxon>
        <taxon>Ascomycota</taxon>
        <taxon>Pezizomycotina</taxon>
        <taxon>Eurotiomycetes</taxon>
        <taxon>Eurotiomycetidae</taxon>
        <taxon>Eurotiales</taxon>
        <taxon>Aspergillaceae</taxon>
        <taxon>Aspergillus</taxon>
        <taxon>Aspergillus subgen. Nidulantes</taxon>
    </lineage>
</organism>
<keyword evidence="2" id="KW-1185">Reference proteome</keyword>
<accession>A0ABR4KFQ2</accession>